<dbReference type="PANTHER" id="PTHR11079">
    <property type="entry name" value="CYTOSINE DEAMINASE FAMILY MEMBER"/>
    <property type="match status" value="1"/>
</dbReference>
<proteinExistence type="predicted"/>
<dbReference type="RefSeq" id="WP_213172386.1">
    <property type="nucleotide sequence ID" value="NZ_CP070496.1"/>
</dbReference>
<dbReference type="KEGG" id="nav:JQS30_05555"/>
<organism evidence="2 3">
    <name type="scientific">Natronoglycomyces albus</name>
    <dbReference type="NCBI Taxonomy" id="2811108"/>
    <lineage>
        <taxon>Bacteria</taxon>
        <taxon>Bacillati</taxon>
        <taxon>Actinomycetota</taxon>
        <taxon>Actinomycetes</taxon>
        <taxon>Glycomycetales</taxon>
        <taxon>Glycomycetaceae</taxon>
        <taxon>Natronoglycomyces</taxon>
    </lineage>
</organism>
<dbReference type="PROSITE" id="PS51747">
    <property type="entry name" value="CYT_DCMP_DEAMINASES_2"/>
    <property type="match status" value="1"/>
</dbReference>
<reference evidence="2" key="1">
    <citation type="submission" date="2021-02" db="EMBL/GenBank/DDBJ databases">
        <title>Natronoglycomyces albus gen. nov., sp. nov, a haloalkaliphilic actinobacterium from a soda solonchak soil.</title>
        <authorList>
            <person name="Sorokin D.Y."/>
            <person name="Khijniak T.V."/>
            <person name="Zakharycheva A.P."/>
            <person name="Boueva O.V."/>
            <person name="Ariskina E.V."/>
            <person name="Hahnke R.L."/>
            <person name="Bunk B."/>
            <person name="Sproer C."/>
            <person name="Schumann P."/>
            <person name="Evtushenko L.I."/>
            <person name="Kublanov I.V."/>
        </authorList>
    </citation>
    <scope>NUCLEOTIDE SEQUENCE</scope>
    <source>
        <strain evidence="2">DSM 106290</strain>
    </source>
</reference>
<accession>A0A895XMM4</accession>
<keyword evidence="3" id="KW-1185">Reference proteome</keyword>
<dbReference type="InterPro" id="IPR002125">
    <property type="entry name" value="CMP_dCMP_dom"/>
</dbReference>
<protein>
    <recommendedName>
        <fullName evidence="1">CMP/dCMP-type deaminase domain-containing protein</fullName>
    </recommendedName>
</protein>
<sequence>MTVESDDERWMRHAIELARHCPPSPDAFSVGAVVVVENEVVAQGYSRQDNPHDHAEEVALRALRLAPGREMTTQDDHIGGGDLTDATIYSTMEPCGERASRPIPCAQLIIQSGLTRVVYAVGEPTTFVAAPRGAQLLREAGLTVVYLPELAKAAREVSRPIMLVCRICL</sequence>
<evidence type="ECO:0000313" key="3">
    <source>
        <dbReference type="Proteomes" id="UP000662939"/>
    </source>
</evidence>
<name>A0A895XMM4_9ACTN</name>
<dbReference type="Proteomes" id="UP000662939">
    <property type="component" value="Chromosome"/>
</dbReference>
<feature type="domain" description="CMP/dCMP-type deaminase" evidence="1">
    <location>
        <begin position="5"/>
        <end position="145"/>
    </location>
</feature>
<dbReference type="GO" id="GO:0008835">
    <property type="term" value="F:diaminohydroxyphosphoribosylaminopyrimidine deaminase activity"/>
    <property type="evidence" value="ECO:0007669"/>
    <property type="project" value="TreeGrafter"/>
</dbReference>
<evidence type="ECO:0000313" key="2">
    <source>
        <dbReference type="EMBL" id="QSB06377.1"/>
    </source>
</evidence>
<evidence type="ECO:0000259" key="1">
    <source>
        <dbReference type="PROSITE" id="PS51747"/>
    </source>
</evidence>
<dbReference type="AlphaFoldDB" id="A0A895XMM4"/>
<gene>
    <name evidence="2" type="ORF">JQS30_05555</name>
</gene>
<dbReference type="Gene3D" id="3.40.140.10">
    <property type="entry name" value="Cytidine Deaminase, domain 2"/>
    <property type="match status" value="1"/>
</dbReference>
<dbReference type="InterPro" id="IPR016193">
    <property type="entry name" value="Cytidine_deaminase-like"/>
</dbReference>
<dbReference type="Pfam" id="PF00383">
    <property type="entry name" value="dCMP_cyt_deam_1"/>
    <property type="match status" value="1"/>
</dbReference>
<dbReference type="SUPFAM" id="SSF53927">
    <property type="entry name" value="Cytidine deaminase-like"/>
    <property type="match status" value="1"/>
</dbReference>
<dbReference type="PANTHER" id="PTHR11079:SF162">
    <property type="entry name" value="RIBOFLAVIN BIOSYNTHESIS PROTEIN PYRD, CHLOROPLASTIC"/>
    <property type="match status" value="1"/>
</dbReference>
<dbReference type="EMBL" id="CP070496">
    <property type="protein sequence ID" value="QSB06377.1"/>
    <property type="molecule type" value="Genomic_DNA"/>
</dbReference>